<evidence type="ECO:0000313" key="7">
    <source>
        <dbReference type="EMBL" id="MDR7154235.1"/>
    </source>
</evidence>
<dbReference type="Gene3D" id="2.40.50.100">
    <property type="match status" value="1"/>
</dbReference>
<organism evidence="7 8">
    <name type="scientific">Sphingobium xenophagum</name>
    <dbReference type="NCBI Taxonomy" id="121428"/>
    <lineage>
        <taxon>Bacteria</taxon>
        <taxon>Pseudomonadati</taxon>
        <taxon>Pseudomonadota</taxon>
        <taxon>Alphaproteobacteria</taxon>
        <taxon>Sphingomonadales</taxon>
        <taxon>Sphingomonadaceae</taxon>
        <taxon>Sphingobium</taxon>
    </lineage>
</organism>
<dbReference type="SUPFAM" id="SSF51230">
    <property type="entry name" value="Single hybrid motif"/>
    <property type="match status" value="1"/>
</dbReference>
<comment type="caution">
    <text evidence="7">The sequence shown here is derived from an EMBL/GenBank/DDBJ whole genome shotgun (WGS) entry which is preliminary data.</text>
</comment>
<dbReference type="InterPro" id="IPR003016">
    <property type="entry name" value="2-oxoA_DH_lipoyl-BS"/>
</dbReference>
<evidence type="ECO:0000256" key="3">
    <source>
        <dbReference type="ARBA" id="ARBA00022679"/>
    </source>
</evidence>
<protein>
    <submittedName>
        <fullName evidence="7">Pyruvate/2-oxoglutarate dehydrogenase complex dihydrolipoamide acyltransferase (E2) component</fullName>
    </submittedName>
</protein>
<reference evidence="7 8" key="1">
    <citation type="submission" date="2023-07" db="EMBL/GenBank/DDBJ databases">
        <title>Sorghum-associated microbial communities from plants grown in Nebraska, USA.</title>
        <authorList>
            <person name="Schachtman D."/>
        </authorList>
    </citation>
    <scope>NUCLEOTIDE SEQUENCE [LARGE SCALE GENOMIC DNA]</scope>
    <source>
        <strain evidence="7 8">4256</strain>
    </source>
</reference>
<dbReference type="PANTHER" id="PTHR43178">
    <property type="entry name" value="DIHYDROLIPOAMIDE ACETYLTRANSFERASE COMPONENT OF PYRUVATE DEHYDROGENASE COMPLEX"/>
    <property type="match status" value="1"/>
</dbReference>
<dbReference type="GO" id="GO:0016746">
    <property type="term" value="F:acyltransferase activity"/>
    <property type="evidence" value="ECO:0007669"/>
    <property type="project" value="UniProtKB-KW"/>
</dbReference>
<keyword evidence="4" id="KW-0450">Lipoyl</keyword>
<evidence type="ECO:0000313" key="8">
    <source>
        <dbReference type="Proteomes" id="UP001267638"/>
    </source>
</evidence>
<evidence type="ECO:0000256" key="1">
    <source>
        <dbReference type="ARBA" id="ARBA00001938"/>
    </source>
</evidence>
<name>A0ABU1WY38_SPHXE</name>
<keyword evidence="7" id="KW-0670">Pyruvate</keyword>
<comment type="subunit">
    <text evidence="2">Forms a 24-polypeptide structural core with octahedral symmetry.</text>
</comment>
<proteinExistence type="predicted"/>
<evidence type="ECO:0000256" key="5">
    <source>
        <dbReference type="ARBA" id="ARBA00023315"/>
    </source>
</evidence>
<dbReference type="EMBL" id="JAVDWV010000004">
    <property type="protein sequence ID" value="MDR7154235.1"/>
    <property type="molecule type" value="Genomic_DNA"/>
</dbReference>
<accession>A0ABU1WY38</accession>
<evidence type="ECO:0000256" key="2">
    <source>
        <dbReference type="ARBA" id="ARBA00011484"/>
    </source>
</evidence>
<comment type="cofactor">
    <cofactor evidence="1">
        <name>(R)-lipoate</name>
        <dbReference type="ChEBI" id="CHEBI:83088"/>
    </cofactor>
</comment>
<keyword evidence="5 7" id="KW-0012">Acyltransferase</keyword>
<evidence type="ECO:0000256" key="4">
    <source>
        <dbReference type="ARBA" id="ARBA00022823"/>
    </source>
</evidence>
<evidence type="ECO:0000259" key="6">
    <source>
        <dbReference type="PROSITE" id="PS50968"/>
    </source>
</evidence>
<dbReference type="InterPro" id="IPR050743">
    <property type="entry name" value="2-oxoacid_DH_E2_comp"/>
</dbReference>
<dbReference type="InterPro" id="IPR011053">
    <property type="entry name" value="Single_hybrid_motif"/>
</dbReference>
<dbReference type="CDD" id="cd06849">
    <property type="entry name" value="lipoyl_domain"/>
    <property type="match status" value="1"/>
</dbReference>
<dbReference type="InterPro" id="IPR000089">
    <property type="entry name" value="Biotin_lipoyl"/>
</dbReference>
<dbReference type="PANTHER" id="PTHR43178:SF5">
    <property type="entry name" value="LIPOAMIDE ACYLTRANSFERASE COMPONENT OF BRANCHED-CHAIN ALPHA-KETO ACID DEHYDROGENASE COMPLEX, MITOCHONDRIAL"/>
    <property type="match status" value="1"/>
</dbReference>
<keyword evidence="8" id="KW-1185">Reference proteome</keyword>
<dbReference type="Pfam" id="PF00364">
    <property type="entry name" value="Biotin_lipoyl"/>
    <property type="match status" value="1"/>
</dbReference>
<sequence>MAEHIMVLPQYGMGMQDGEIIRWLKAEGDLVAEGETLVEVEAAKTTVEVPAPVGGTLTRIIAVEGETVDVRAPIAAIETA</sequence>
<feature type="domain" description="Lipoyl-binding" evidence="6">
    <location>
        <begin position="3"/>
        <end position="78"/>
    </location>
</feature>
<gene>
    <name evidence="7" type="ORF">J2W40_001047</name>
</gene>
<dbReference type="Proteomes" id="UP001267638">
    <property type="component" value="Unassembled WGS sequence"/>
</dbReference>
<dbReference type="PROSITE" id="PS00189">
    <property type="entry name" value="LIPOYL"/>
    <property type="match status" value="1"/>
</dbReference>
<dbReference type="RefSeq" id="WP_310222370.1">
    <property type="nucleotide sequence ID" value="NZ_JAVDWV010000004.1"/>
</dbReference>
<keyword evidence="3" id="KW-0808">Transferase</keyword>
<dbReference type="PROSITE" id="PS50968">
    <property type="entry name" value="BIOTINYL_LIPOYL"/>
    <property type="match status" value="1"/>
</dbReference>